<comment type="caution">
    <text evidence="3">The sequence shown here is derived from an EMBL/GenBank/DDBJ whole genome shotgun (WGS) entry which is preliminary data.</text>
</comment>
<gene>
    <name evidence="3" type="ORF">LRX75_01725</name>
</gene>
<proteinExistence type="predicted"/>
<keyword evidence="4" id="KW-1185">Reference proteome</keyword>
<dbReference type="EMBL" id="JAJOZR010000001">
    <property type="protein sequence ID" value="MCD7107749.1"/>
    <property type="molecule type" value="Genomic_DNA"/>
</dbReference>
<dbReference type="InterPro" id="IPR025419">
    <property type="entry name" value="DUF4142"/>
</dbReference>
<dbReference type="PANTHER" id="PTHR38593">
    <property type="entry name" value="BLR2558 PROTEIN"/>
    <property type="match status" value="1"/>
</dbReference>
<dbReference type="InterPro" id="IPR012347">
    <property type="entry name" value="Ferritin-like"/>
</dbReference>
<dbReference type="Proteomes" id="UP001139089">
    <property type="component" value="Unassembled WGS sequence"/>
</dbReference>
<dbReference type="Pfam" id="PF13628">
    <property type="entry name" value="DUF4142"/>
    <property type="match status" value="1"/>
</dbReference>
<protein>
    <submittedName>
        <fullName evidence="3">DUF4142 domain-containing protein</fullName>
    </submittedName>
</protein>
<evidence type="ECO:0000313" key="3">
    <source>
        <dbReference type="EMBL" id="MCD7107749.1"/>
    </source>
</evidence>
<feature type="chain" id="PRO_5040888157" evidence="1">
    <location>
        <begin position="25"/>
        <end position="177"/>
    </location>
</feature>
<reference evidence="3" key="1">
    <citation type="submission" date="2021-12" db="EMBL/GenBank/DDBJ databases">
        <authorList>
            <person name="Li Y."/>
        </authorList>
    </citation>
    <scope>NUCLEOTIDE SEQUENCE</scope>
    <source>
        <strain evidence="3">DKSPLA3</strain>
    </source>
</reference>
<feature type="domain" description="DUF4142" evidence="2">
    <location>
        <begin position="41"/>
        <end position="173"/>
    </location>
</feature>
<organism evidence="3 4">
    <name type="scientific">Rhizobium quercicola</name>
    <dbReference type="NCBI Taxonomy" id="2901226"/>
    <lineage>
        <taxon>Bacteria</taxon>
        <taxon>Pseudomonadati</taxon>
        <taxon>Pseudomonadota</taxon>
        <taxon>Alphaproteobacteria</taxon>
        <taxon>Hyphomicrobiales</taxon>
        <taxon>Rhizobiaceae</taxon>
        <taxon>Rhizobium/Agrobacterium group</taxon>
        <taxon>Rhizobium</taxon>
    </lineage>
</organism>
<evidence type="ECO:0000259" key="2">
    <source>
        <dbReference type="Pfam" id="PF13628"/>
    </source>
</evidence>
<keyword evidence="1" id="KW-0732">Signal</keyword>
<dbReference type="PANTHER" id="PTHR38593:SF1">
    <property type="entry name" value="BLR2558 PROTEIN"/>
    <property type="match status" value="1"/>
</dbReference>
<dbReference type="Gene3D" id="1.20.1260.10">
    <property type="match status" value="1"/>
</dbReference>
<evidence type="ECO:0000256" key="1">
    <source>
        <dbReference type="SAM" id="SignalP"/>
    </source>
</evidence>
<dbReference type="RefSeq" id="WP_231811473.1">
    <property type="nucleotide sequence ID" value="NZ_JAJOZR010000001.1"/>
</dbReference>
<feature type="signal peptide" evidence="1">
    <location>
        <begin position="1"/>
        <end position="24"/>
    </location>
</feature>
<sequence length="177" mass="18736">MKKTFTAASLALALLATPLSPAFAAMPASADTAAAAFNVDKASFVEQVTSSNQFEIESSKLAEEKARDADVKEFARQMIADHTKAGEGLKTAAKLDDAAPALSPKHAAMIETLKGASEQDFQPLYIEMQTVAHMEAVTLFATYAKGGDDAAVKAFAAETLPKLEMHKAHVMKLVAAH</sequence>
<evidence type="ECO:0000313" key="4">
    <source>
        <dbReference type="Proteomes" id="UP001139089"/>
    </source>
</evidence>
<accession>A0A9X1NQ90</accession>
<dbReference type="AlphaFoldDB" id="A0A9X1NQ90"/>
<name>A0A9X1NQ90_9HYPH</name>